<feature type="region of interest" description="Disordered" evidence="1">
    <location>
        <begin position="1"/>
        <end position="22"/>
    </location>
</feature>
<name>A0A940RVH5_9ACTN</name>
<dbReference type="Proteomes" id="UP000670475">
    <property type="component" value="Unassembled WGS sequence"/>
</dbReference>
<evidence type="ECO:0000256" key="2">
    <source>
        <dbReference type="SAM" id="Phobius"/>
    </source>
</evidence>
<evidence type="ECO:0000313" key="3">
    <source>
        <dbReference type="EMBL" id="MBP0458256.1"/>
    </source>
</evidence>
<proteinExistence type="predicted"/>
<keyword evidence="2" id="KW-0812">Transmembrane</keyword>
<keyword evidence="2" id="KW-0472">Membrane</keyword>
<organism evidence="3 4">
    <name type="scientific">Streptomyces montanisoli</name>
    <dbReference type="NCBI Taxonomy" id="2798581"/>
    <lineage>
        <taxon>Bacteria</taxon>
        <taxon>Bacillati</taxon>
        <taxon>Actinomycetota</taxon>
        <taxon>Actinomycetes</taxon>
        <taxon>Kitasatosporales</taxon>
        <taxon>Streptomycetaceae</taxon>
        <taxon>Streptomyces</taxon>
    </lineage>
</organism>
<sequence>MRRTKTRTPADAPRRMPPRRMPPRYVPPLPLQLNALQALSRQVLGFRMAMVVLATPFALRGTARGLPIVLVGAAVLVTFMVSYVLVRDWERFGRVLLCLYGWRGAAVFAVLQALLLAGAYAVTGGGRVHGMDVLLPGLCVAAAGLAGSAGAMGPDAVRARAELVARSARRAAAESRELLSDLRRVRTAGDGDGVALPAELAANAAEFQQRHGLRATYVTAGAGGPAAATCVDGGGLLFLPEGPEGGDGG</sequence>
<feature type="transmembrane region" description="Helical" evidence="2">
    <location>
        <begin position="64"/>
        <end position="85"/>
    </location>
</feature>
<evidence type="ECO:0000313" key="4">
    <source>
        <dbReference type="Proteomes" id="UP000670475"/>
    </source>
</evidence>
<feature type="transmembrane region" description="Helical" evidence="2">
    <location>
        <begin position="97"/>
        <end position="121"/>
    </location>
</feature>
<gene>
    <name evidence="3" type="ORF">JFN87_12195</name>
</gene>
<keyword evidence="2" id="KW-1133">Transmembrane helix</keyword>
<dbReference type="EMBL" id="JAGIQL010000037">
    <property type="protein sequence ID" value="MBP0458256.1"/>
    <property type="molecule type" value="Genomic_DNA"/>
</dbReference>
<feature type="transmembrane region" description="Helical" evidence="2">
    <location>
        <begin position="133"/>
        <end position="153"/>
    </location>
</feature>
<keyword evidence="4" id="KW-1185">Reference proteome</keyword>
<dbReference type="RefSeq" id="WP_209340016.1">
    <property type="nucleotide sequence ID" value="NZ_JAGIQL010000037.1"/>
</dbReference>
<dbReference type="AlphaFoldDB" id="A0A940RVH5"/>
<evidence type="ECO:0000256" key="1">
    <source>
        <dbReference type="SAM" id="MobiDB-lite"/>
    </source>
</evidence>
<accession>A0A940RVH5</accession>
<reference evidence="3" key="1">
    <citation type="submission" date="2021-03" db="EMBL/GenBank/DDBJ databases">
        <title>Whole genome sequence of Streptomyces bomunensis MMS17-BM035.</title>
        <authorList>
            <person name="Lee J.H."/>
        </authorList>
    </citation>
    <scope>NUCLEOTIDE SEQUENCE</scope>
    <source>
        <strain evidence="3">MMS17-BM035</strain>
    </source>
</reference>
<protein>
    <submittedName>
        <fullName evidence="3">Uncharacterized protein</fullName>
    </submittedName>
</protein>
<comment type="caution">
    <text evidence="3">The sequence shown here is derived from an EMBL/GenBank/DDBJ whole genome shotgun (WGS) entry which is preliminary data.</text>
</comment>